<evidence type="ECO:0000313" key="5">
    <source>
        <dbReference type="Proteomes" id="UP001518680"/>
    </source>
</evidence>
<dbReference type="InterPro" id="IPR007569">
    <property type="entry name" value="DUF559"/>
</dbReference>
<gene>
    <name evidence="3" type="ORF">D9543_05665</name>
    <name evidence="2" type="ORF">GWO63_010330</name>
</gene>
<organism evidence="3 4">
    <name type="scientific">Corynebacterium macginleyi</name>
    <dbReference type="NCBI Taxonomy" id="38290"/>
    <lineage>
        <taxon>Bacteria</taxon>
        <taxon>Bacillati</taxon>
        <taxon>Actinomycetota</taxon>
        <taxon>Actinomycetes</taxon>
        <taxon>Mycobacteriales</taxon>
        <taxon>Corynebacteriaceae</taxon>
        <taxon>Corynebacterium</taxon>
    </lineage>
</organism>
<dbReference type="Proteomes" id="UP000270649">
    <property type="component" value="Unassembled WGS sequence"/>
</dbReference>
<dbReference type="AlphaFoldDB" id="A0A3M0GJC9"/>
<keyword evidence="5" id="KW-1185">Reference proteome</keyword>
<name>A0A3M0GJC9_9CORY</name>
<evidence type="ECO:0000313" key="3">
    <source>
        <dbReference type="EMBL" id="RMB60865.1"/>
    </source>
</evidence>
<comment type="caution">
    <text evidence="3">The sequence shown here is derived from an EMBL/GenBank/DDBJ whole genome shotgun (WGS) entry which is preliminary data.</text>
</comment>
<dbReference type="Pfam" id="PF04480">
    <property type="entry name" value="DUF559"/>
    <property type="match status" value="1"/>
</dbReference>
<feature type="domain" description="DUF559" evidence="1">
    <location>
        <begin position="106"/>
        <end position="183"/>
    </location>
</feature>
<reference evidence="2 5" key="2">
    <citation type="submission" date="2021-01" db="EMBL/GenBank/DDBJ databases">
        <title>Complete genome sequences of Corynebacterium macginleyi strains isolated from infectious keratitis.</title>
        <authorList>
            <person name="Sagerfors S."/>
            <person name="Poehlein A."/>
            <person name="Soderquist B."/>
            <person name="Bruggemann H."/>
        </authorList>
    </citation>
    <scope>NUCLEOTIDE SEQUENCE [LARGE SCALE GENOMIC DNA]</scope>
    <source>
        <strain evidence="2 5">12T220</strain>
    </source>
</reference>
<dbReference type="EMBL" id="REGC01000005">
    <property type="protein sequence ID" value="RMB60865.1"/>
    <property type="molecule type" value="Genomic_DNA"/>
</dbReference>
<dbReference type="EMBL" id="JAACBX020000002">
    <property type="protein sequence ID" value="MBM0244625.1"/>
    <property type="molecule type" value="Genomic_DNA"/>
</dbReference>
<dbReference type="Proteomes" id="UP001518680">
    <property type="component" value="Unassembled WGS sequence"/>
</dbReference>
<accession>A0A3M0GJC9</accession>
<evidence type="ECO:0000313" key="2">
    <source>
        <dbReference type="EMBL" id="MBM0244625.1"/>
    </source>
</evidence>
<sequence length="191" mass="21245">MSRVEETTVERSGVRVTNPARTCLDIARLHGFTEGLVAVDSALRAGLVSIEELKETRAAMARMKGPIPMTMAIKHACAGSESPYESLLRALIIEKIPAASVYPQFRVLGKYRADLCIDGWLIIEVDGDTKYDGTYGKPPETVVKEQMRRQREIENQHFTVLRFGPKELVNDSNRVVETIVECLGRRAGKVA</sequence>
<evidence type="ECO:0000313" key="4">
    <source>
        <dbReference type="Proteomes" id="UP000270649"/>
    </source>
</evidence>
<protein>
    <submittedName>
        <fullName evidence="3">DUF559 domain-containing protein</fullName>
    </submittedName>
</protein>
<reference evidence="3 4" key="1">
    <citation type="submission" date="2018-10" db="EMBL/GenBank/DDBJ databases">
        <title>Corynebacterium macginleyi genome sequencing and assembly of the type strain and two clinical samples.</title>
        <authorList>
            <person name="Bernier A.-M."/>
            <person name="Bernard K."/>
        </authorList>
    </citation>
    <scope>NUCLEOTIDE SEQUENCE [LARGE SCALE GENOMIC DNA]</scope>
    <source>
        <strain evidence="3 4">NML 120205</strain>
    </source>
</reference>
<evidence type="ECO:0000259" key="1">
    <source>
        <dbReference type="Pfam" id="PF04480"/>
    </source>
</evidence>
<dbReference type="Gene3D" id="3.40.960.10">
    <property type="entry name" value="VSR Endonuclease"/>
    <property type="match status" value="1"/>
</dbReference>
<proteinExistence type="predicted"/>